<evidence type="ECO:0000256" key="5">
    <source>
        <dbReference type="SAM" id="MobiDB-lite"/>
    </source>
</evidence>
<evidence type="ECO:0000313" key="7">
    <source>
        <dbReference type="EMBL" id="BDU69682.1"/>
    </source>
</evidence>
<keyword evidence="4" id="KW-0472">Membrane</keyword>
<dbReference type="SUPFAM" id="SSF74653">
    <property type="entry name" value="TolA/TonB C-terminal domain"/>
    <property type="match status" value="1"/>
</dbReference>
<sequence>MHPLLRTLDLTPGAGTESSVHDLRPISQAAATRSHALPLLLSLGLTPLLVYGLSMSLLAPASLQSARSGVSRAVRSVTLLLQEPAAPTPLKEPVRNLVGPEGPGGVGHREGTSTLDPRLAGIQTSARSMPTDAVDPDDLSLSPRAERIGLSLNPALPLQAGGNGLARGTGRDAARGTGGLIRPPVPVPVADQKLVPIRQVPIYHRLSPGEEGAATRQPVRVRILIGDDGVPFQATVVSGPALLHEEALRAAREWRFEPLGPHGLKAPVSLTLTFHPNLLRRR</sequence>
<feature type="region of interest" description="Disordered" evidence="5">
    <location>
        <begin position="164"/>
        <end position="185"/>
    </location>
</feature>
<proteinExistence type="predicted"/>
<reference evidence="8" key="1">
    <citation type="journal article" date="2023" name="Int. J. Syst. Evol. Microbiol.">
        <title>Mesoterricola silvestris gen. nov., sp. nov., Mesoterricola sediminis sp. nov., Geothrix oryzae sp. nov., Geothrix edaphica sp. nov., Geothrix rubra sp. nov., and Geothrix limicola sp. nov., six novel members of Acidobacteriota isolated from soils.</title>
        <authorList>
            <person name="Itoh H."/>
            <person name="Sugisawa Y."/>
            <person name="Mise K."/>
            <person name="Xu Z."/>
            <person name="Kuniyasu M."/>
            <person name="Ushijima N."/>
            <person name="Kawano K."/>
            <person name="Kobayashi E."/>
            <person name="Shiratori Y."/>
            <person name="Masuda Y."/>
            <person name="Senoo K."/>
        </authorList>
    </citation>
    <scope>NUCLEOTIDE SEQUENCE [LARGE SCALE GENOMIC DNA]</scope>
    <source>
        <strain evidence="8">Red222</strain>
    </source>
</reference>
<dbReference type="EMBL" id="AP027079">
    <property type="protein sequence ID" value="BDU69682.1"/>
    <property type="molecule type" value="Genomic_DNA"/>
</dbReference>
<gene>
    <name evidence="7" type="ORF">GETHOR_17830</name>
</gene>
<evidence type="ECO:0000259" key="6">
    <source>
        <dbReference type="Pfam" id="PF03544"/>
    </source>
</evidence>
<dbReference type="Pfam" id="PF03544">
    <property type="entry name" value="TonB_C"/>
    <property type="match status" value="1"/>
</dbReference>
<accession>A0ABN6UZU7</accession>
<dbReference type="InterPro" id="IPR037682">
    <property type="entry name" value="TonB_C"/>
</dbReference>
<evidence type="ECO:0000256" key="4">
    <source>
        <dbReference type="ARBA" id="ARBA00023136"/>
    </source>
</evidence>
<keyword evidence="2" id="KW-0812">Transmembrane</keyword>
<evidence type="ECO:0000256" key="1">
    <source>
        <dbReference type="ARBA" id="ARBA00004167"/>
    </source>
</evidence>
<keyword evidence="8" id="KW-1185">Reference proteome</keyword>
<dbReference type="NCBIfam" id="TIGR01352">
    <property type="entry name" value="tonB_Cterm"/>
    <property type="match status" value="1"/>
</dbReference>
<evidence type="ECO:0000313" key="8">
    <source>
        <dbReference type="Proteomes" id="UP001242010"/>
    </source>
</evidence>
<comment type="subcellular location">
    <subcellularLocation>
        <location evidence="1">Membrane</location>
        <topology evidence="1">Single-pass membrane protein</topology>
    </subcellularLocation>
</comment>
<dbReference type="Proteomes" id="UP001242010">
    <property type="component" value="Chromosome"/>
</dbReference>
<organism evidence="7 8">
    <name type="scientific">Geothrix oryzae</name>
    <dbReference type="NCBI Taxonomy" id="2927975"/>
    <lineage>
        <taxon>Bacteria</taxon>
        <taxon>Pseudomonadati</taxon>
        <taxon>Acidobacteriota</taxon>
        <taxon>Holophagae</taxon>
        <taxon>Holophagales</taxon>
        <taxon>Holophagaceae</taxon>
        <taxon>Geothrix</taxon>
    </lineage>
</organism>
<evidence type="ECO:0000256" key="3">
    <source>
        <dbReference type="ARBA" id="ARBA00022989"/>
    </source>
</evidence>
<dbReference type="Gene3D" id="3.30.1150.10">
    <property type="match status" value="1"/>
</dbReference>
<feature type="region of interest" description="Disordered" evidence="5">
    <location>
        <begin position="1"/>
        <end position="20"/>
    </location>
</feature>
<dbReference type="RefSeq" id="WP_286353405.1">
    <property type="nucleotide sequence ID" value="NZ_AP027079.1"/>
</dbReference>
<evidence type="ECO:0000256" key="2">
    <source>
        <dbReference type="ARBA" id="ARBA00022692"/>
    </source>
</evidence>
<protein>
    <recommendedName>
        <fullName evidence="6">TonB C-terminal domain-containing protein</fullName>
    </recommendedName>
</protein>
<keyword evidence="3" id="KW-1133">Transmembrane helix</keyword>
<name>A0ABN6UZU7_9BACT</name>
<feature type="domain" description="TonB C-terminal" evidence="6">
    <location>
        <begin position="219"/>
        <end position="274"/>
    </location>
</feature>
<dbReference type="InterPro" id="IPR006260">
    <property type="entry name" value="TonB/TolA_C"/>
</dbReference>